<sequence>MSSVNSPRPDPGMSRMQRVNRYLDQSYNFDHLYAEISSSEYHKYKQSELNQVLDILMTLFDSTPGSAVPTGPRRDPLREQPELGWFPLRRMSMVEGFLTSASIRRSPPTSNMRD</sequence>
<dbReference type="Proteomes" id="UP000054466">
    <property type="component" value="Unassembled WGS sequence"/>
</dbReference>
<name>A0A0D2CLW8_9EURO</name>
<keyword evidence="2" id="KW-1185">Reference proteome</keyword>
<dbReference type="OrthoDB" id="4126123at2759"/>
<dbReference type="VEuPathDB" id="FungiDB:PV07_10235"/>
<evidence type="ECO:0000313" key="1">
    <source>
        <dbReference type="EMBL" id="KIW24524.1"/>
    </source>
</evidence>
<organism evidence="1 2">
    <name type="scientific">Cladophialophora immunda</name>
    <dbReference type="NCBI Taxonomy" id="569365"/>
    <lineage>
        <taxon>Eukaryota</taxon>
        <taxon>Fungi</taxon>
        <taxon>Dikarya</taxon>
        <taxon>Ascomycota</taxon>
        <taxon>Pezizomycotina</taxon>
        <taxon>Eurotiomycetes</taxon>
        <taxon>Chaetothyriomycetidae</taxon>
        <taxon>Chaetothyriales</taxon>
        <taxon>Herpotrichiellaceae</taxon>
        <taxon>Cladophialophora</taxon>
    </lineage>
</organism>
<dbReference type="HOGENOM" id="CLU_2306190_0_0_1"/>
<dbReference type="EMBL" id="KN847045">
    <property type="protein sequence ID" value="KIW24524.1"/>
    <property type="molecule type" value="Genomic_DNA"/>
</dbReference>
<gene>
    <name evidence="1" type="ORF">PV07_10235</name>
</gene>
<dbReference type="AlphaFoldDB" id="A0A0D2CLW8"/>
<dbReference type="RefSeq" id="XP_016244740.1">
    <property type="nucleotide sequence ID" value="XM_016397549.1"/>
</dbReference>
<evidence type="ECO:0000313" key="2">
    <source>
        <dbReference type="Proteomes" id="UP000054466"/>
    </source>
</evidence>
<accession>A0A0D2CLW8</accession>
<proteinExistence type="predicted"/>
<protein>
    <submittedName>
        <fullName evidence="1">Uncharacterized protein</fullName>
    </submittedName>
</protein>
<dbReference type="GeneID" id="27349429"/>
<reference evidence="1 2" key="1">
    <citation type="submission" date="2015-01" db="EMBL/GenBank/DDBJ databases">
        <title>The Genome Sequence of Cladophialophora immunda CBS83496.</title>
        <authorList>
            <consortium name="The Broad Institute Genomics Platform"/>
            <person name="Cuomo C."/>
            <person name="de Hoog S."/>
            <person name="Gorbushina A."/>
            <person name="Stielow B."/>
            <person name="Teixiera M."/>
            <person name="Abouelleil A."/>
            <person name="Chapman S.B."/>
            <person name="Priest M."/>
            <person name="Young S.K."/>
            <person name="Wortman J."/>
            <person name="Nusbaum C."/>
            <person name="Birren B."/>
        </authorList>
    </citation>
    <scope>NUCLEOTIDE SEQUENCE [LARGE SCALE GENOMIC DNA]</scope>
    <source>
        <strain evidence="1 2">CBS 83496</strain>
    </source>
</reference>